<dbReference type="RefSeq" id="WP_180857752.1">
    <property type="nucleotide sequence ID" value="NZ_CAIJDE010000043.1"/>
</dbReference>
<feature type="domain" description="LysM" evidence="1">
    <location>
        <begin position="7"/>
        <end position="30"/>
    </location>
</feature>
<protein>
    <recommendedName>
        <fullName evidence="1">LysM domain-containing protein</fullName>
    </recommendedName>
</protein>
<evidence type="ECO:0000313" key="3">
    <source>
        <dbReference type="Proteomes" id="UP000533639"/>
    </source>
</evidence>
<dbReference type="Proteomes" id="UP000533639">
    <property type="component" value="Unassembled WGS sequence"/>
</dbReference>
<dbReference type="InterPro" id="IPR018392">
    <property type="entry name" value="LysM"/>
</dbReference>
<comment type="caution">
    <text evidence="2">The sequence shown here is derived from an EMBL/GenBank/DDBJ whole genome shotgun (WGS) entry which is preliminary data.</text>
</comment>
<name>A0A9N8J1N9_9FLAO</name>
<evidence type="ECO:0000313" key="2">
    <source>
        <dbReference type="EMBL" id="CAC9974574.1"/>
    </source>
</evidence>
<keyword evidence="3" id="KW-1185">Reference proteome</keyword>
<dbReference type="Pfam" id="PF01476">
    <property type="entry name" value="LysM"/>
    <property type="match status" value="1"/>
</dbReference>
<reference evidence="2 3" key="1">
    <citation type="submission" date="2020-06" db="EMBL/GenBank/DDBJ databases">
        <authorList>
            <person name="Criscuolo A."/>
        </authorList>
    </citation>
    <scope>NUCLEOTIDE SEQUENCE [LARGE SCALE GENOMIC DNA]</scope>
    <source>
        <strain evidence="2">PXU-55</strain>
    </source>
</reference>
<evidence type="ECO:0000259" key="1">
    <source>
        <dbReference type="Pfam" id="PF01476"/>
    </source>
</evidence>
<sequence length="390" mass="46020">MNNFKKYKVQRGDTIESIAAKIGIPVVEIRTYHNRYCDVRDLVEFRLPIRHVEYILLPNLEEYVESKKAKNSATKKVFTNPENHLRILVTENLKLDYGTIIQYKENNQVKDKIHFTSQIEFLKRDGNFSIVKFQINQVYINNKEPELVIEKLADRISKALYPVLLRLNDKGEIENIVNIDEIQRRWDIIKPSILEYFKGGNEIDKLIASFEKNIMSASLLKRSFHEHPFYQIYFAPIYQKYTSDLSFAKTDSQIKTLQIIDEFQTSTSKICLTRKGVEQLLVNDSENFENDLKKCDFEIGKLEEENTSNMHFLYKLHHDNKTIFSITGFINSRKNSDVVSTIEFETYERIKKKTKQEILNPISRKIDWSAEVINEKEIKEKGFWDTFWGT</sequence>
<proteinExistence type="predicted"/>
<accession>A0A9N8J1N9</accession>
<gene>
    <name evidence="2" type="ORF">FLAPXU55_02271</name>
</gene>
<dbReference type="CDD" id="cd00118">
    <property type="entry name" value="LysM"/>
    <property type="match status" value="1"/>
</dbReference>
<dbReference type="AlphaFoldDB" id="A0A9N8J1N9"/>
<dbReference type="EMBL" id="CAIJDE010000043">
    <property type="protein sequence ID" value="CAC9974574.1"/>
    <property type="molecule type" value="Genomic_DNA"/>
</dbReference>
<organism evidence="2 3">
    <name type="scientific">Flavobacterium panici</name>
    <dbReference type="NCBI Taxonomy" id="2654843"/>
    <lineage>
        <taxon>Bacteria</taxon>
        <taxon>Pseudomonadati</taxon>
        <taxon>Bacteroidota</taxon>
        <taxon>Flavobacteriia</taxon>
        <taxon>Flavobacteriales</taxon>
        <taxon>Flavobacteriaceae</taxon>
        <taxon>Flavobacterium</taxon>
    </lineage>
</organism>